<evidence type="ECO:0000313" key="3">
    <source>
        <dbReference type="EMBL" id="NYZ18981.1"/>
    </source>
</evidence>
<evidence type="ECO:0000256" key="1">
    <source>
        <dbReference type="SAM" id="SignalP"/>
    </source>
</evidence>
<comment type="caution">
    <text evidence="3">The sequence shown here is derived from an EMBL/GenBank/DDBJ whole genome shotgun (WGS) entry which is preliminary data.</text>
</comment>
<protein>
    <recommendedName>
        <fullName evidence="2">Cyclophilin-like domain-containing protein</fullName>
    </recommendedName>
</protein>
<reference evidence="3 4" key="1">
    <citation type="submission" date="2020-05" db="EMBL/GenBank/DDBJ databases">
        <title>Azospirillum oleiclasticum sp. nov, a nitrogen-fixing and heavy crude oil-emulsifying bacterium isolated from the crude oil of Yumen Oilfield.</title>
        <authorList>
            <person name="Wu D."/>
            <person name="Cai M."/>
            <person name="Zhang X."/>
        </authorList>
    </citation>
    <scope>NUCLEOTIDE SEQUENCE [LARGE SCALE GENOMIC DNA]</scope>
    <source>
        <strain evidence="3 4">ROY-1-1-2</strain>
    </source>
</reference>
<evidence type="ECO:0000259" key="2">
    <source>
        <dbReference type="Pfam" id="PF18050"/>
    </source>
</evidence>
<dbReference type="SUPFAM" id="SSF50891">
    <property type="entry name" value="Cyclophilin-like"/>
    <property type="match status" value="1"/>
</dbReference>
<name>A0ABX2T6S9_9PROT</name>
<feature type="chain" id="PRO_5046797104" description="Cyclophilin-like domain-containing protein" evidence="1">
    <location>
        <begin position="26"/>
        <end position="145"/>
    </location>
</feature>
<gene>
    <name evidence="3" type="ORF">HND93_04595</name>
</gene>
<dbReference type="Pfam" id="PF18050">
    <property type="entry name" value="Cyclophil_like2"/>
    <property type="match status" value="1"/>
</dbReference>
<dbReference type="Gene3D" id="2.40.100.20">
    <property type="match status" value="1"/>
</dbReference>
<dbReference type="Proteomes" id="UP000584642">
    <property type="component" value="Unassembled WGS sequence"/>
</dbReference>
<keyword evidence="4" id="KW-1185">Reference proteome</keyword>
<dbReference type="RefSeq" id="WP_180280671.1">
    <property type="nucleotide sequence ID" value="NZ_JABFDB010000001.1"/>
</dbReference>
<evidence type="ECO:0000313" key="4">
    <source>
        <dbReference type="Proteomes" id="UP000584642"/>
    </source>
</evidence>
<keyword evidence="1" id="KW-0732">Signal</keyword>
<feature type="signal peptide" evidence="1">
    <location>
        <begin position="1"/>
        <end position="25"/>
    </location>
</feature>
<organism evidence="3 4">
    <name type="scientific">Azospirillum oleiclasticum</name>
    <dbReference type="NCBI Taxonomy" id="2735135"/>
    <lineage>
        <taxon>Bacteria</taxon>
        <taxon>Pseudomonadati</taxon>
        <taxon>Pseudomonadota</taxon>
        <taxon>Alphaproteobacteria</taxon>
        <taxon>Rhodospirillales</taxon>
        <taxon>Azospirillaceae</taxon>
        <taxon>Azospirillum</taxon>
    </lineage>
</organism>
<proteinExistence type="predicted"/>
<dbReference type="InterPro" id="IPR041183">
    <property type="entry name" value="Cyclophilin-like"/>
</dbReference>
<accession>A0ABX2T6S9</accession>
<dbReference type="InterPro" id="IPR029000">
    <property type="entry name" value="Cyclophilin-like_dom_sf"/>
</dbReference>
<dbReference type="EMBL" id="JABFDB010000001">
    <property type="protein sequence ID" value="NYZ18981.1"/>
    <property type="molecule type" value="Genomic_DNA"/>
</dbReference>
<feature type="domain" description="Cyclophilin-like" evidence="2">
    <location>
        <begin position="34"/>
        <end position="138"/>
    </location>
</feature>
<sequence length="145" mass="15568">MNRKTLRNPALGLAAILGLAAPVSAAAQEQIRISSDWGSVTAELVDNAATRSLLALLPLTLPMRDHLRQEKTGALPASLPDAPRRRDFTAGTVGLWSADDFVIYYRDGEVPGPGIVILGRLRGDASLFDRPGPVTVTVTVERMPR</sequence>